<feature type="active site" description="Proton donor/acceptor" evidence="2">
    <location>
        <position position="65"/>
    </location>
</feature>
<comment type="caution">
    <text evidence="4">The sequence shown here is derived from an EMBL/GenBank/DDBJ whole genome shotgun (WGS) entry which is preliminary data.</text>
</comment>
<comment type="caution">
    <text evidence="2">Lacks conserved residue(s) required for the propagation of feature annotation.</text>
</comment>
<dbReference type="InterPro" id="IPR004363">
    <property type="entry name" value="Methylgl_synth"/>
</dbReference>
<comment type="function">
    <text evidence="2">Catalyzes the formation of methylglyoxal from dihydroxyacetone phosphate.</text>
</comment>
<dbReference type="InterPro" id="IPR036914">
    <property type="entry name" value="MGS-like_dom_sf"/>
</dbReference>
<keyword evidence="5" id="KW-1185">Reference proteome</keyword>
<evidence type="ECO:0000259" key="3">
    <source>
        <dbReference type="PROSITE" id="PS51855"/>
    </source>
</evidence>
<evidence type="ECO:0000256" key="1">
    <source>
        <dbReference type="ARBA" id="ARBA00006287"/>
    </source>
</evidence>
<evidence type="ECO:0000313" key="4">
    <source>
        <dbReference type="EMBL" id="MBR0664433.1"/>
    </source>
</evidence>
<proteinExistence type="inferred from homology"/>
<dbReference type="SUPFAM" id="SSF52335">
    <property type="entry name" value="Methylglyoxal synthase-like"/>
    <property type="match status" value="1"/>
</dbReference>
<dbReference type="InterPro" id="IPR011607">
    <property type="entry name" value="MGS-like_dom"/>
</dbReference>
<dbReference type="PROSITE" id="PS51855">
    <property type="entry name" value="MGS"/>
    <property type="match status" value="1"/>
</dbReference>
<feature type="binding site" evidence="2">
    <location>
        <begin position="59"/>
        <end position="60"/>
    </location>
    <ligand>
        <name>substrate</name>
    </ligand>
</feature>
<dbReference type="Proteomes" id="UP001196870">
    <property type="component" value="Unassembled WGS sequence"/>
</dbReference>
<evidence type="ECO:0000313" key="5">
    <source>
        <dbReference type="Proteomes" id="UP001196870"/>
    </source>
</evidence>
<comment type="catalytic activity">
    <reaction evidence="2">
        <text>dihydroxyacetone phosphate = methylglyoxal + phosphate</text>
        <dbReference type="Rhea" id="RHEA:17937"/>
        <dbReference type="ChEBI" id="CHEBI:17158"/>
        <dbReference type="ChEBI" id="CHEBI:43474"/>
        <dbReference type="ChEBI" id="CHEBI:57642"/>
        <dbReference type="EC" id="4.2.3.3"/>
    </reaction>
</comment>
<dbReference type="GO" id="GO:0008929">
    <property type="term" value="F:methylglyoxal synthase activity"/>
    <property type="evidence" value="ECO:0007669"/>
    <property type="project" value="UniProtKB-EC"/>
</dbReference>
<organism evidence="4 5">
    <name type="scientific">Plastoroseomonas hellenica</name>
    <dbReference type="NCBI Taxonomy" id="2687306"/>
    <lineage>
        <taxon>Bacteria</taxon>
        <taxon>Pseudomonadati</taxon>
        <taxon>Pseudomonadota</taxon>
        <taxon>Alphaproteobacteria</taxon>
        <taxon>Acetobacterales</taxon>
        <taxon>Acetobacteraceae</taxon>
        <taxon>Plastoroseomonas</taxon>
    </lineage>
</organism>
<dbReference type="EMBL" id="JAAGBB010000008">
    <property type="protein sequence ID" value="MBR0664433.1"/>
    <property type="molecule type" value="Genomic_DNA"/>
</dbReference>
<evidence type="ECO:0000256" key="2">
    <source>
        <dbReference type="HAMAP-Rule" id="MF_00549"/>
    </source>
</evidence>
<protein>
    <recommendedName>
        <fullName evidence="2">Methylglyoxal synthase</fullName>
        <shortName evidence="2">MGS</shortName>
        <ecNumber evidence="2">4.2.3.3</ecNumber>
    </recommendedName>
</protein>
<dbReference type="Gene3D" id="3.40.50.1380">
    <property type="entry name" value="Methylglyoxal synthase-like domain"/>
    <property type="match status" value="1"/>
</dbReference>
<reference evidence="5" key="1">
    <citation type="journal article" date="2021" name="Syst. Appl. Microbiol.">
        <title>Roseomonas hellenica sp. nov., isolated from roots of wild-growing Alkanna tinctoria.</title>
        <authorList>
            <person name="Rat A."/>
            <person name="Naranjo H.D."/>
            <person name="Lebbe L."/>
            <person name="Cnockaert M."/>
            <person name="Krigas N."/>
            <person name="Grigoriadou K."/>
            <person name="Maloupa E."/>
            <person name="Willems A."/>
        </authorList>
    </citation>
    <scope>NUCLEOTIDE SEQUENCE [LARGE SCALE GENOMIC DNA]</scope>
    <source>
        <strain evidence="5">LMG 31523</strain>
    </source>
</reference>
<dbReference type="RefSeq" id="WP_211852093.1">
    <property type="nucleotide sequence ID" value="NZ_JAAGBB010000008.1"/>
</dbReference>
<feature type="domain" description="MGS-like" evidence="3">
    <location>
        <begin position="1"/>
        <end position="154"/>
    </location>
</feature>
<gene>
    <name evidence="2" type="primary">mgsA</name>
    <name evidence="4" type="ORF">GXW71_08705</name>
</gene>
<dbReference type="HAMAP" id="MF_00549">
    <property type="entry name" value="Methylglyoxal_synth"/>
    <property type="match status" value="1"/>
</dbReference>
<dbReference type="SMART" id="SM00851">
    <property type="entry name" value="MGS"/>
    <property type="match status" value="1"/>
</dbReference>
<feature type="binding site" evidence="2">
    <location>
        <position position="92"/>
    </location>
    <ligand>
        <name>substrate</name>
    </ligand>
</feature>
<dbReference type="PANTHER" id="PTHR30492">
    <property type="entry name" value="METHYLGLYOXAL SYNTHASE"/>
    <property type="match status" value="1"/>
</dbReference>
<dbReference type="PANTHER" id="PTHR30492:SF0">
    <property type="entry name" value="METHYLGLYOXAL SYNTHASE"/>
    <property type="match status" value="1"/>
</dbReference>
<feature type="binding site" evidence="2">
    <location>
        <position position="16"/>
    </location>
    <ligand>
        <name>substrate</name>
    </ligand>
</feature>
<feature type="binding site" evidence="2">
    <location>
        <position position="12"/>
    </location>
    <ligand>
        <name>substrate</name>
    </ligand>
</feature>
<comment type="similarity">
    <text evidence="1 2">Belongs to the methylglyoxal synthase family.</text>
</comment>
<keyword evidence="2 4" id="KW-0456">Lyase</keyword>
<accession>A0ABS5EW29</accession>
<dbReference type="EC" id="4.2.3.3" evidence="2"/>
<dbReference type="Pfam" id="PF02142">
    <property type="entry name" value="MGS"/>
    <property type="match status" value="1"/>
</dbReference>
<name>A0ABS5EW29_9PROT</name>
<sequence length="205" mass="22185">MHPPLRIGLVAHDAKKAELIAWAQRWEDWLARHSLVGTGTSADDIEQACPSLRVEHLRSGPDGGDMQLGAWIVDGGIDALVFLLDPASAHAHEADFRALIRVALIAGIPVALSEASAEHLAIGMSLPAPAVAEPEFREIYSSSNGDHWRLGIVRGRMFVRHQPNAASGGTTTDTDVEQFLSSGTGPEHQALRRMIEQRRRGTEAP</sequence>
<dbReference type="NCBIfam" id="NF003559">
    <property type="entry name" value="PRK05234.1"/>
    <property type="match status" value="1"/>
</dbReference>